<comment type="caution">
    <text evidence="1">The sequence shown here is derived from an EMBL/GenBank/DDBJ whole genome shotgun (WGS) entry which is preliminary data.</text>
</comment>
<reference evidence="2" key="1">
    <citation type="journal article" date="2019" name="Plant Biotechnol. J.">
        <title>Genome sequencing of the Australian wild diploid species Gossypium australe highlights disease resistance and delayed gland morphogenesis.</title>
        <authorList>
            <person name="Cai Y."/>
            <person name="Cai X."/>
            <person name="Wang Q."/>
            <person name="Wang P."/>
            <person name="Zhang Y."/>
            <person name="Cai C."/>
            <person name="Xu Y."/>
            <person name="Wang K."/>
            <person name="Zhou Z."/>
            <person name="Wang C."/>
            <person name="Geng S."/>
            <person name="Li B."/>
            <person name="Dong Q."/>
            <person name="Hou Y."/>
            <person name="Wang H."/>
            <person name="Ai P."/>
            <person name="Liu Z."/>
            <person name="Yi F."/>
            <person name="Sun M."/>
            <person name="An G."/>
            <person name="Cheng J."/>
            <person name="Zhang Y."/>
            <person name="Shi Q."/>
            <person name="Xie Y."/>
            <person name="Shi X."/>
            <person name="Chang Y."/>
            <person name="Huang F."/>
            <person name="Chen Y."/>
            <person name="Hong S."/>
            <person name="Mi L."/>
            <person name="Sun Q."/>
            <person name="Zhang L."/>
            <person name="Zhou B."/>
            <person name="Peng R."/>
            <person name="Zhang X."/>
            <person name="Liu F."/>
        </authorList>
    </citation>
    <scope>NUCLEOTIDE SEQUENCE [LARGE SCALE GENOMIC DNA]</scope>
    <source>
        <strain evidence="2">cv. PA1801</strain>
    </source>
</reference>
<dbReference type="PANTHER" id="PTHR47592">
    <property type="entry name" value="PBF68 PROTEIN"/>
    <property type="match status" value="1"/>
</dbReference>
<proteinExistence type="predicted"/>
<dbReference type="Proteomes" id="UP000325315">
    <property type="component" value="Unassembled WGS sequence"/>
</dbReference>
<name>A0A5B6ULE1_9ROSI</name>
<protein>
    <submittedName>
        <fullName evidence="1">Ty1-copia retrotransposon protein</fullName>
    </submittedName>
</protein>
<accession>A0A5B6ULE1</accession>
<organism evidence="1 2">
    <name type="scientific">Gossypium australe</name>
    <dbReference type="NCBI Taxonomy" id="47621"/>
    <lineage>
        <taxon>Eukaryota</taxon>
        <taxon>Viridiplantae</taxon>
        <taxon>Streptophyta</taxon>
        <taxon>Embryophyta</taxon>
        <taxon>Tracheophyta</taxon>
        <taxon>Spermatophyta</taxon>
        <taxon>Magnoliopsida</taxon>
        <taxon>eudicotyledons</taxon>
        <taxon>Gunneridae</taxon>
        <taxon>Pentapetalae</taxon>
        <taxon>rosids</taxon>
        <taxon>malvids</taxon>
        <taxon>Malvales</taxon>
        <taxon>Malvaceae</taxon>
        <taxon>Malvoideae</taxon>
        <taxon>Gossypium</taxon>
    </lineage>
</organism>
<keyword evidence="2" id="KW-1185">Reference proteome</keyword>
<evidence type="ECO:0000313" key="1">
    <source>
        <dbReference type="EMBL" id="KAA3456982.1"/>
    </source>
</evidence>
<gene>
    <name evidence="1" type="ORF">EPI10_003717</name>
</gene>
<dbReference type="Pfam" id="PF14223">
    <property type="entry name" value="Retrotran_gag_2"/>
    <property type="match status" value="1"/>
</dbReference>
<dbReference type="OrthoDB" id="1740512at2759"/>
<dbReference type="AlphaFoldDB" id="A0A5B6ULE1"/>
<evidence type="ECO:0000313" key="2">
    <source>
        <dbReference type="Proteomes" id="UP000325315"/>
    </source>
</evidence>
<sequence length="146" mass="16952">MVIFFKQLEVDYVLFNPPIIEEVKDFATVLKVSDVDATTEAKYDKENKMVRGHMLSHMPNNLFDPFVKDKSAKSIWGTLEKKYGVDDVGIKTYDIGEWLKFQMTDDEPMMEQVHTYHKLVFDILAEGIKMCEILQANVLIEKLQKS</sequence>
<dbReference type="EMBL" id="SMMG02000011">
    <property type="protein sequence ID" value="KAA3456982.1"/>
    <property type="molecule type" value="Genomic_DNA"/>
</dbReference>
<dbReference type="PANTHER" id="PTHR47592:SF30">
    <property type="entry name" value="CCHC-TYPE DOMAIN-CONTAINING PROTEIN"/>
    <property type="match status" value="1"/>
</dbReference>